<evidence type="ECO:0000313" key="2">
    <source>
        <dbReference type="EMBL" id="VEL42014.1"/>
    </source>
</evidence>
<sequence length="137" mass="15347">MGVNSYNNSSGPTGGSDPPMRRDRRLDLILVWMGTMHATDRFACVEFSNPDSCPRVLFNASCGGGNRGWDCLNDVISMPCITQQPGSLRPSHTSQPLRFLLVCINKRQLLLYGHEEFAYTSNYGNESIKTIKVDFHF</sequence>
<feature type="region of interest" description="Disordered" evidence="1">
    <location>
        <begin position="1"/>
        <end position="21"/>
    </location>
</feature>
<accession>A0A3S5FH35</accession>
<organism evidence="2 3">
    <name type="scientific">Protopolystoma xenopodis</name>
    <dbReference type="NCBI Taxonomy" id="117903"/>
    <lineage>
        <taxon>Eukaryota</taxon>
        <taxon>Metazoa</taxon>
        <taxon>Spiralia</taxon>
        <taxon>Lophotrochozoa</taxon>
        <taxon>Platyhelminthes</taxon>
        <taxon>Monogenea</taxon>
        <taxon>Polyopisthocotylea</taxon>
        <taxon>Polystomatidea</taxon>
        <taxon>Polystomatidae</taxon>
        <taxon>Protopolystoma</taxon>
    </lineage>
</organism>
<gene>
    <name evidence="2" type="ORF">PXEA_LOCUS35454</name>
</gene>
<feature type="compositionally biased region" description="Polar residues" evidence="1">
    <location>
        <begin position="1"/>
        <end position="11"/>
    </location>
</feature>
<name>A0A3S5FH35_9PLAT</name>
<protein>
    <submittedName>
        <fullName evidence="2">Uncharacterized protein</fullName>
    </submittedName>
</protein>
<evidence type="ECO:0000313" key="3">
    <source>
        <dbReference type="Proteomes" id="UP000784294"/>
    </source>
</evidence>
<comment type="caution">
    <text evidence="2">The sequence shown here is derived from an EMBL/GenBank/DDBJ whole genome shotgun (WGS) entry which is preliminary data.</text>
</comment>
<dbReference type="EMBL" id="CAAALY010272118">
    <property type="protein sequence ID" value="VEL42014.1"/>
    <property type="molecule type" value="Genomic_DNA"/>
</dbReference>
<dbReference type="AlphaFoldDB" id="A0A3S5FH35"/>
<dbReference type="Proteomes" id="UP000784294">
    <property type="component" value="Unassembled WGS sequence"/>
</dbReference>
<proteinExistence type="predicted"/>
<evidence type="ECO:0000256" key="1">
    <source>
        <dbReference type="SAM" id="MobiDB-lite"/>
    </source>
</evidence>
<reference evidence="2" key="1">
    <citation type="submission" date="2018-11" db="EMBL/GenBank/DDBJ databases">
        <authorList>
            <consortium name="Pathogen Informatics"/>
        </authorList>
    </citation>
    <scope>NUCLEOTIDE SEQUENCE</scope>
</reference>
<keyword evidence="3" id="KW-1185">Reference proteome</keyword>